<feature type="domain" description="Rad50/SbcC-type AAA" evidence="2">
    <location>
        <begin position="6"/>
        <end position="136"/>
    </location>
</feature>
<evidence type="ECO:0000259" key="1">
    <source>
        <dbReference type="Pfam" id="PF13304"/>
    </source>
</evidence>
<dbReference type="InterPro" id="IPR051396">
    <property type="entry name" value="Bact_Antivir_Def_Nuclease"/>
</dbReference>
<comment type="caution">
    <text evidence="3">The sequence shown here is derived from an EMBL/GenBank/DDBJ whole genome shotgun (WGS) entry which is preliminary data.</text>
</comment>
<sequence length="458" mass="50014">MRLDWLSVRNFRKFSELSVGFDPRLTVLVGSNGMGKTAVLDAAAVMLGTFLAKIPDVYGPSIQRADARRVRYVLDGVYDTQRQFPVEITARGALAFPGKEPERGDSDMVSWSRALRRADGKMTVADAHEMISLSDAYQNGVRTDPSTVLPLLGYYGTDWLWPRDRRQWKTHSDAYLQAGNRFGGYDGCLNSAVSYKQMATWFKKMTAEEDRRRTTIASYQAVRDVVSACLGMITGHDGARVDYADGGMLVSYVAPDGSVCDDEPFESLSDGYRVTVGMVADMAYRMAMLNPGLGRLAVERTPGVVLVDEVDLHLHPLWQERILSVLTGLFPKVQFIVSTHAPLVISSVGGSHVRALTFDPGTGIARAEAPSFETYGQPVSDTVTSVQGGHDLPEPVRRLLSGVEAALDDGDYDAAKDRLEELSGLVGDTNSRYVEARTAYDFLSGGGATECGREPVDA</sequence>
<gene>
    <name evidence="3" type="ORF">JS533_013255</name>
</gene>
<dbReference type="EMBL" id="JAFEJT020000100">
    <property type="protein sequence ID" value="MCH9277217.1"/>
    <property type="molecule type" value="Genomic_DNA"/>
</dbReference>
<evidence type="ECO:0000313" key="3">
    <source>
        <dbReference type="EMBL" id="MCH9277217.1"/>
    </source>
</evidence>
<evidence type="ECO:0000313" key="4">
    <source>
        <dbReference type="Proteomes" id="UP000710815"/>
    </source>
</evidence>
<dbReference type="RefSeq" id="WP_241515253.1">
    <property type="nucleotide sequence ID" value="NZ_JAFEJT020000100.1"/>
</dbReference>
<proteinExistence type="predicted"/>
<protein>
    <submittedName>
        <fullName evidence="3">AAA family ATPase</fullName>
    </submittedName>
</protein>
<evidence type="ECO:0000259" key="2">
    <source>
        <dbReference type="Pfam" id="PF13476"/>
    </source>
</evidence>
<accession>A0ABS9VYM9</accession>
<dbReference type="Proteomes" id="UP000710815">
    <property type="component" value="Unassembled WGS sequence"/>
</dbReference>
<reference evidence="3 4" key="2">
    <citation type="journal article" date="2021" name="Syst. Appl. Microbiol.">
        <title>Phylogenetic classification of ten novel species belonging to the genus Bifidobacterium comprising B. phasiani sp. nov., B. pongonis sp. nov., B. saguinibicoloris sp. nov., B. colobi sp. nov., B. simiiventris sp. nov., B. santillanense sp. nov., B. miconis sp. nov., B. amazonense sp. nov., B. pluvialisilvae sp. nov., and B. miconisargentati sp. nov.</title>
        <authorList>
            <person name="Lugli G.A."/>
            <person name="Calvete-Torre I."/>
            <person name="Alessandri G."/>
            <person name="Milani C."/>
            <person name="Turroni F."/>
            <person name="Laiolo P."/>
            <person name="Ossiprandi M.C."/>
            <person name="Margolles A."/>
            <person name="Ruiz L."/>
            <person name="Ventura M."/>
        </authorList>
    </citation>
    <scope>NUCLEOTIDE SEQUENCE [LARGE SCALE GENOMIC DNA]</scope>
    <source>
        <strain evidence="3 4">MA1</strain>
    </source>
</reference>
<feature type="domain" description="ATPase AAA-type core" evidence="1">
    <location>
        <begin position="300"/>
        <end position="346"/>
    </location>
</feature>
<dbReference type="SUPFAM" id="SSF52540">
    <property type="entry name" value="P-loop containing nucleoside triphosphate hydrolases"/>
    <property type="match status" value="1"/>
</dbReference>
<dbReference type="Gene3D" id="3.40.50.300">
    <property type="entry name" value="P-loop containing nucleotide triphosphate hydrolases"/>
    <property type="match status" value="2"/>
</dbReference>
<dbReference type="InterPro" id="IPR038729">
    <property type="entry name" value="Rad50/SbcC_AAA"/>
</dbReference>
<dbReference type="InterPro" id="IPR027417">
    <property type="entry name" value="P-loop_NTPase"/>
</dbReference>
<reference evidence="3 4" key="1">
    <citation type="journal article" date="2021" name="Environ. Microbiol.">
        <title>Genetic insights into the dark matter of the mammalian gut microbiota through targeted genome reconstruction.</title>
        <authorList>
            <person name="Lugli G.A."/>
            <person name="Alessandri G."/>
            <person name="Milani C."/>
            <person name="Viappiani A."/>
            <person name="Fontana F."/>
            <person name="Tarracchini C."/>
            <person name="Mancabelli L."/>
            <person name="Argentini C."/>
            <person name="Ruiz L."/>
            <person name="Margolles A."/>
            <person name="van Sinderen D."/>
            <person name="Turroni F."/>
            <person name="Ventura M."/>
        </authorList>
    </citation>
    <scope>NUCLEOTIDE SEQUENCE [LARGE SCALE GENOMIC DNA]</scope>
    <source>
        <strain evidence="3 4">MA1</strain>
    </source>
</reference>
<dbReference type="InterPro" id="IPR003959">
    <property type="entry name" value="ATPase_AAA_core"/>
</dbReference>
<dbReference type="PANTHER" id="PTHR43581">
    <property type="entry name" value="ATP/GTP PHOSPHATASE"/>
    <property type="match status" value="1"/>
</dbReference>
<dbReference type="PANTHER" id="PTHR43581:SF2">
    <property type="entry name" value="EXCINUCLEASE ATPASE SUBUNIT"/>
    <property type="match status" value="1"/>
</dbReference>
<dbReference type="Pfam" id="PF13476">
    <property type="entry name" value="AAA_23"/>
    <property type="match status" value="1"/>
</dbReference>
<name>A0ABS9VYM9_9BIFI</name>
<organism evidence="3 4">
    <name type="scientific">Bifidobacterium amazonense</name>
    <dbReference type="NCBI Taxonomy" id="2809027"/>
    <lineage>
        <taxon>Bacteria</taxon>
        <taxon>Bacillati</taxon>
        <taxon>Actinomycetota</taxon>
        <taxon>Actinomycetes</taxon>
        <taxon>Bifidobacteriales</taxon>
        <taxon>Bifidobacteriaceae</taxon>
        <taxon>Bifidobacterium</taxon>
    </lineage>
</organism>
<keyword evidence="4" id="KW-1185">Reference proteome</keyword>
<dbReference type="Pfam" id="PF13304">
    <property type="entry name" value="AAA_21"/>
    <property type="match status" value="1"/>
</dbReference>